<dbReference type="EMBL" id="CP136890">
    <property type="protein sequence ID" value="WOK92278.1"/>
    <property type="molecule type" value="Genomic_DNA"/>
</dbReference>
<dbReference type="Proteomes" id="UP001327560">
    <property type="component" value="Chromosome 1"/>
</dbReference>
<comment type="pathway">
    <text evidence="1">Pyrimidine metabolism; dUMP biosynthesis; dUMP from dCTP (dUTP route): step 2/2.</text>
</comment>
<dbReference type="SUPFAM" id="SSF51283">
    <property type="entry name" value="dUTPase-like"/>
    <property type="match status" value="1"/>
</dbReference>
<name>A0AAQ3JND9_9LILI</name>
<evidence type="ECO:0000313" key="6">
    <source>
        <dbReference type="EMBL" id="WOK92278.1"/>
    </source>
</evidence>
<evidence type="ECO:0000256" key="2">
    <source>
        <dbReference type="ARBA" id="ARBA00006581"/>
    </source>
</evidence>
<dbReference type="Gene3D" id="2.70.40.10">
    <property type="match status" value="1"/>
</dbReference>
<dbReference type="GO" id="GO:0004170">
    <property type="term" value="F:dUTP diphosphatase activity"/>
    <property type="evidence" value="ECO:0007669"/>
    <property type="project" value="UniProtKB-EC"/>
</dbReference>
<protein>
    <recommendedName>
        <fullName evidence="3">dUTP diphosphatase</fullName>
        <ecNumber evidence="3">3.6.1.23</ecNumber>
    </recommendedName>
</protein>
<evidence type="ECO:0000256" key="4">
    <source>
        <dbReference type="ARBA" id="ARBA00023080"/>
    </source>
</evidence>
<comment type="similarity">
    <text evidence="2">Belongs to the dUTPase family.</text>
</comment>
<dbReference type="GO" id="GO:0046081">
    <property type="term" value="P:dUTP catabolic process"/>
    <property type="evidence" value="ECO:0007669"/>
    <property type="project" value="InterPro"/>
</dbReference>
<evidence type="ECO:0000256" key="1">
    <source>
        <dbReference type="ARBA" id="ARBA00005142"/>
    </source>
</evidence>
<proteinExistence type="inferred from homology"/>
<gene>
    <name evidence="6" type="ORF">Cni_G00969</name>
</gene>
<dbReference type="PANTHER" id="PTHR11241:SF0">
    <property type="entry name" value="DEOXYURIDINE 5'-TRIPHOSPHATE NUCLEOTIDOHYDROLASE"/>
    <property type="match status" value="1"/>
</dbReference>
<dbReference type="InterPro" id="IPR029054">
    <property type="entry name" value="dUTPase-like"/>
</dbReference>
<dbReference type="EC" id="3.6.1.23" evidence="3"/>
<dbReference type="GO" id="GO:0006226">
    <property type="term" value="P:dUMP biosynthetic process"/>
    <property type="evidence" value="ECO:0007669"/>
    <property type="project" value="InterPro"/>
</dbReference>
<feature type="domain" description="dUTPase-like" evidence="5">
    <location>
        <begin position="17"/>
        <end position="63"/>
    </location>
</feature>
<accession>A0AAQ3JND9</accession>
<keyword evidence="4" id="KW-0546">Nucleotide metabolism</keyword>
<evidence type="ECO:0000256" key="3">
    <source>
        <dbReference type="ARBA" id="ARBA00012379"/>
    </source>
</evidence>
<evidence type="ECO:0000259" key="5">
    <source>
        <dbReference type="Pfam" id="PF00692"/>
    </source>
</evidence>
<dbReference type="InterPro" id="IPR036157">
    <property type="entry name" value="dUTPase-like_sf"/>
</dbReference>
<dbReference type="AlphaFoldDB" id="A0AAQ3JND9"/>
<dbReference type="PANTHER" id="PTHR11241">
    <property type="entry name" value="DEOXYURIDINE 5'-TRIPHOSPHATE NUCLEOTIDOHYDROLASE"/>
    <property type="match status" value="1"/>
</dbReference>
<keyword evidence="7" id="KW-1185">Reference proteome</keyword>
<organism evidence="6 7">
    <name type="scientific">Canna indica</name>
    <name type="common">Indian-shot</name>
    <dbReference type="NCBI Taxonomy" id="4628"/>
    <lineage>
        <taxon>Eukaryota</taxon>
        <taxon>Viridiplantae</taxon>
        <taxon>Streptophyta</taxon>
        <taxon>Embryophyta</taxon>
        <taxon>Tracheophyta</taxon>
        <taxon>Spermatophyta</taxon>
        <taxon>Magnoliopsida</taxon>
        <taxon>Liliopsida</taxon>
        <taxon>Zingiberales</taxon>
        <taxon>Cannaceae</taxon>
        <taxon>Canna</taxon>
    </lineage>
</organism>
<dbReference type="InterPro" id="IPR008181">
    <property type="entry name" value="dUTPase"/>
</dbReference>
<dbReference type="GO" id="GO:0000287">
    <property type="term" value="F:magnesium ion binding"/>
    <property type="evidence" value="ECO:0007669"/>
    <property type="project" value="InterPro"/>
</dbReference>
<dbReference type="Pfam" id="PF00692">
    <property type="entry name" value="dUTPase"/>
    <property type="match status" value="1"/>
</dbReference>
<sequence>MNLIDILKQGYVPFNFFTDVDFEVKQGDRVAKLILEKIMTSEVCQVDDLESTIRGIGKFGSTGV</sequence>
<evidence type="ECO:0000313" key="7">
    <source>
        <dbReference type="Proteomes" id="UP001327560"/>
    </source>
</evidence>
<reference evidence="6 7" key="1">
    <citation type="submission" date="2023-10" db="EMBL/GenBank/DDBJ databases">
        <title>Chromosome-scale genome assembly provides insights into flower coloration mechanisms of Canna indica.</title>
        <authorList>
            <person name="Li C."/>
        </authorList>
    </citation>
    <scope>NUCLEOTIDE SEQUENCE [LARGE SCALE GENOMIC DNA]</scope>
    <source>
        <tissue evidence="6">Flower</tissue>
    </source>
</reference>